<dbReference type="OrthoDB" id="202323at2759"/>
<evidence type="ECO:0000256" key="4">
    <source>
        <dbReference type="SAM" id="MobiDB-lite"/>
    </source>
</evidence>
<dbReference type="PRINTS" id="PR01415">
    <property type="entry name" value="ANKYRIN"/>
</dbReference>
<proteinExistence type="predicted"/>
<organism evidence="5 6">
    <name type="scientific">Triparma laevis f. longispina</name>
    <dbReference type="NCBI Taxonomy" id="1714387"/>
    <lineage>
        <taxon>Eukaryota</taxon>
        <taxon>Sar</taxon>
        <taxon>Stramenopiles</taxon>
        <taxon>Ochrophyta</taxon>
        <taxon>Bolidophyceae</taxon>
        <taxon>Parmales</taxon>
        <taxon>Triparmaceae</taxon>
        <taxon>Triparma</taxon>
    </lineage>
</organism>
<reference evidence="6" key="1">
    <citation type="journal article" date="2023" name="Commun. Biol.">
        <title>Genome analysis of Parmales, the sister group of diatoms, reveals the evolutionary specialization of diatoms from phago-mixotrophs to photoautotrophs.</title>
        <authorList>
            <person name="Ban H."/>
            <person name="Sato S."/>
            <person name="Yoshikawa S."/>
            <person name="Yamada K."/>
            <person name="Nakamura Y."/>
            <person name="Ichinomiya M."/>
            <person name="Sato N."/>
            <person name="Blanc-Mathieu R."/>
            <person name="Endo H."/>
            <person name="Kuwata A."/>
            <person name="Ogata H."/>
        </authorList>
    </citation>
    <scope>NUCLEOTIDE SEQUENCE [LARGE SCALE GENOMIC DNA]</scope>
    <source>
        <strain evidence="6">NIES 3700</strain>
    </source>
</reference>
<dbReference type="SMART" id="SM00248">
    <property type="entry name" value="ANK"/>
    <property type="match status" value="3"/>
</dbReference>
<dbReference type="PROSITE" id="PS50088">
    <property type="entry name" value="ANK_REPEAT"/>
    <property type="match status" value="2"/>
</dbReference>
<evidence type="ECO:0000256" key="2">
    <source>
        <dbReference type="ARBA" id="ARBA00023043"/>
    </source>
</evidence>
<evidence type="ECO:0000256" key="3">
    <source>
        <dbReference type="PROSITE-ProRule" id="PRU00023"/>
    </source>
</evidence>
<dbReference type="AlphaFoldDB" id="A0A9W7AJA4"/>
<comment type="caution">
    <text evidence="5">The sequence shown here is derived from an EMBL/GenBank/DDBJ whole genome shotgun (WGS) entry which is preliminary data.</text>
</comment>
<protein>
    <submittedName>
        <fullName evidence="5">Uncharacterized protein</fullName>
    </submittedName>
</protein>
<dbReference type="SUPFAM" id="SSF48403">
    <property type="entry name" value="Ankyrin repeat"/>
    <property type="match status" value="1"/>
</dbReference>
<dbReference type="EMBL" id="BRXW01000616">
    <property type="protein sequence ID" value="GMH70178.1"/>
    <property type="molecule type" value="Genomic_DNA"/>
</dbReference>
<feature type="compositionally biased region" description="Basic and acidic residues" evidence="4">
    <location>
        <begin position="356"/>
        <end position="367"/>
    </location>
</feature>
<keyword evidence="1" id="KW-0677">Repeat</keyword>
<gene>
    <name evidence="5" type="ORF">TrLO_g446</name>
</gene>
<dbReference type="InterPro" id="IPR036770">
    <property type="entry name" value="Ankyrin_rpt-contain_sf"/>
</dbReference>
<feature type="region of interest" description="Disordered" evidence="4">
    <location>
        <begin position="356"/>
        <end position="449"/>
    </location>
</feature>
<dbReference type="PROSITE" id="PS50297">
    <property type="entry name" value="ANK_REP_REGION"/>
    <property type="match status" value="2"/>
</dbReference>
<evidence type="ECO:0000313" key="6">
    <source>
        <dbReference type="Proteomes" id="UP001165122"/>
    </source>
</evidence>
<accession>A0A9W7AJA4</accession>
<evidence type="ECO:0000313" key="5">
    <source>
        <dbReference type="EMBL" id="GMH70178.1"/>
    </source>
</evidence>
<keyword evidence="2 3" id="KW-0040">ANK repeat</keyword>
<dbReference type="Proteomes" id="UP001165122">
    <property type="component" value="Unassembled WGS sequence"/>
</dbReference>
<evidence type="ECO:0000256" key="1">
    <source>
        <dbReference type="ARBA" id="ARBA00022737"/>
    </source>
</evidence>
<dbReference type="PANTHER" id="PTHR24198:SF165">
    <property type="entry name" value="ANKYRIN REPEAT-CONTAINING PROTEIN-RELATED"/>
    <property type="match status" value="1"/>
</dbReference>
<dbReference type="PANTHER" id="PTHR24198">
    <property type="entry name" value="ANKYRIN REPEAT AND PROTEIN KINASE DOMAIN-CONTAINING PROTEIN"/>
    <property type="match status" value="1"/>
</dbReference>
<dbReference type="InterPro" id="IPR002110">
    <property type="entry name" value="Ankyrin_rpt"/>
</dbReference>
<dbReference type="Pfam" id="PF12796">
    <property type="entry name" value="Ank_2"/>
    <property type="match status" value="1"/>
</dbReference>
<feature type="compositionally biased region" description="Basic residues" evidence="4">
    <location>
        <begin position="391"/>
        <end position="401"/>
    </location>
</feature>
<feature type="repeat" description="ANK" evidence="3">
    <location>
        <begin position="181"/>
        <end position="213"/>
    </location>
</feature>
<dbReference type="Gene3D" id="1.25.40.20">
    <property type="entry name" value="Ankyrin repeat-containing domain"/>
    <property type="match status" value="1"/>
</dbReference>
<name>A0A9W7AJA4_9STRA</name>
<feature type="repeat" description="ANK" evidence="3">
    <location>
        <begin position="147"/>
        <end position="170"/>
    </location>
</feature>
<sequence>MAETAKSAFASVDTAGVGKVETSSLPLLLSALNAPLTVPMDDLLALLDRTGTGLIFSDDFINWYTSTTSGPSIDDLSVGASSMSTNLNDLTADQLFNKVEQVARLANKTSSSDIHEAAWNNDINLIKRYISIESSLANSIDDTEFGSSYRPLHYASYNGHYEICKLLLNNPVVDINAKTETGCTPLFLSAQQGHANVVKLLLENGADVSIMEDEEHYTAVDVSRCFRSSIFEQIFKNGEEWEYENWRKVPGKIGGGKVGRVKGNSFEFCLPVIEDADSDTLPVRLYKIKVVSLPTGSIIDLLIVPRTEWMGGVEESVIVRNNIEAGGSYAVYVSGVNGMGFGEYSDMSEVVGIKEKKSEEDRKEEVKRVKKVKKPESKTLQAIEVGNSSSTKKKKKKKSSKPKAMTLPVASPVAQGPGSGSSDESSELDFGALEPDRAVDLNVGDENLE</sequence>
<keyword evidence="6" id="KW-1185">Reference proteome</keyword>